<dbReference type="PANTHER" id="PTHR45615">
    <property type="entry name" value="MYOSIN HEAVY CHAIN, NON-MUSCLE"/>
    <property type="match status" value="1"/>
</dbReference>
<dbReference type="RefSeq" id="WP_109678559.1">
    <property type="nucleotide sequence ID" value="NZ_CP086615.1"/>
</dbReference>
<feature type="region of interest" description="Disordered" evidence="2">
    <location>
        <begin position="784"/>
        <end position="806"/>
    </location>
</feature>
<dbReference type="PANTHER" id="PTHR45615:SF40">
    <property type="entry name" value="MYOSIN HEAVY CHAIN, NON-MUSCLE"/>
    <property type="match status" value="1"/>
</dbReference>
<accession>A0A2U2N234</accession>
<sequence length="1232" mass="140007">MKTGREAATMWLRTITTLNWANLPNGTHELAQSVMLTGGTGAGKTTMLDAMQTLMTAGHQDLCTFNAGQDEAKGRSRLKKSRTLASYVLGCDDGPFARPEGAHAYIIGRFEPGPGEAGEPFTALAGFTARLVQDGGERIARTEDELFLVVGGEPLGLEDVTDSQTDEGRLGERLVVATKDLPAHLRFNYPDRPIEPAVSKTEYLQRLYGALCGLRSISESKARNAAKQFARFMVYKPIQHLDQFVREEILEPMDLSEQIEDVSELMQSIQRMRDEAARIKEGVGYLEAADGAARRTIETVADRELVRLEDAWREWRCVERRALMLGEEAERLEQSMQETEHEIRGLDAQLRQLGNRREALAQQSRGSEVVQQKLRLTNQQETQAANLDRAVARLKDGNQHRDRAYDALAPLAKEVDRPESWLPPAEGEPPDWQRLFSRAVQGDSWRGFALSDLIESQSYEALLDQESSVRAIEERYGRVAEAFAHHQEGIRRRYFECKDTLEGLKREAGEHEAAIEQIEQSGRVRYRPSTQRALELLSQNLPECEPRVLCDYIEVSDEHWQLAIEGLFGNRRFDIIVGERFEAAAIDLINRERRRVGPGVSIIQGKRARELAERPGREPKPDSIVHLMRFSDPVVEAVVRANFGDVVQVADSQALTQTPRGLTLEGNASSSLRMFVTRVEESDLVFGEGARRRSIEAKRRRLKEIEREEREAEVRMRSARLWNQALDSVQRPKLIEPFEEVIQEQMGLEETEQQLKALDLSGVEEILGEIDSLDQEIAAARERHGEAMGRRGEIRQERQTNADSRTAAGNKLRELTTRRDECREQIEAMRRINAEGGDWEGALARIAQSLDDTTRAIAVPPDQRLPQLYANLSSSVTHFNGCGLYDKRVALPRATSQASAIEAFRELTLVHREIGATLTSLRDHILAENHEQLEDASRRFNETFIRDVCLKMNNCINRGKDVLTTLNQELRRQTFGDEYYQFSWNWRSDYRRYAEFFERLAEPGQMMGNLLLFDEEGMSPEDEAIFDRLKGMLLDQDRNRGMKELRRLTDYREYRTYDIEKCFVHSERKPISLKTYGTGSGGQLETPSYIVRSAALATALGWSQGDTHLRFVMIDETFEKVDVSRSKEVIQYLTEVLGVQMVFALPDGRSGPLHDSVDMLIDVSKIPAPEGIGELKEKVYLQKSILNRERVEALFREERARARERVSYNLDLKFAEGLDEQAPVRRVNDGAV</sequence>
<organism evidence="3 4">
    <name type="scientific">Sediminicurvatus halobius</name>
    <dbReference type="NCBI Taxonomy" id="2182432"/>
    <lineage>
        <taxon>Bacteria</taxon>
        <taxon>Pseudomonadati</taxon>
        <taxon>Pseudomonadota</taxon>
        <taxon>Gammaproteobacteria</taxon>
        <taxon>Chromatiales</taxon>
        <taxon>Ectothiorhodospiraceae</taxon>
        <taxon>Sediminicurvatus</taxon>
    </lineage>
</organism>
<dbReference type="GO" id="GO:0032982">
    <property type="term" value="C:myosin filament"/>
    <property type="evidence" value="ECO:0007669"/>
    <property type="project" value="TreeGrafter"/>
</dbReference>
<keyword evidence="1" id="KW-0175">Coiled coil</keyword>
<feature type="compositionally biased region" description="Basic and acidic residues" evidence="2">
    <location>
        <begin position="784"/>
        <end position="800"/>
    </location>
</feature>
<comment type="caution">
    <text evidence="3">The sequence shown here is derived from an EMBL/GenBank/DDBJ whole genome shotgun (WGS) entry which is preliminary data.</text>
</comment>
<evidence type="ECO:0000256" key="1">
    <source>
        <dbReference type="SAM" id="Coils"/>
    </source>
</evidence>
<dbReference type="InterPro" id="IPR027417">
    <property type="entry name" value="P-loop_NTPase"/>
</dbReference>
<evidence type="ECO:0000313" key="3">
    <source>
        <dbReference type="EMBL" id="PWG63281.1"/>
    </source>
</evidence>
<dbReference type="GO" id="GO:0051015">
    <property type="term" value="F:actin filament binding"/>
    <property type="evidence" value="ECO:0007669"/>
    <property type="project" value="TreeGrafter"/>
</dbReference>
<dbReference type="GO" id="GO:0005737">
    <property type="term" value="C:cytoplasm"/>
    <property type="evidence" value="ECO:0007669"/>
    <property type="project" value="TreeGrafter"/>
</dbReference>
<dbReference type="EMBL" id="QFFI01000012">
    <property type="protein sequence ID" value="PWG63281.1"/>
    <property type="molecule type" value="Genomic_DNA"/>
</dbReference>
<dbReference type="GO" id="GO:0016460">
    <property type="term" value="C:myosin II complex"/>
    <property type="evidence" value="ECO:0007669"/>
    <property type="project" value="TreeGrafter"/>
</dbReference>
<dbReference type="Proteomes" id="UP000245474">
    <property type="component" value="Unassembled WGS sequence"/>
</dbReference>
<evidence type="ECO:0000256" key="2">
    <source>
        <dbReference type="SAM" id="MobiDB-lite"/>
    </source>
</evidence>
<feature type="coiled-coil region" evidence="1">
    <location>
        <begin position="322"/>
        <end position="363"/>
    </location>
</feature>
<reference evidence="3 4" key="1">
    <citation type="submission" date="2018-05" db="EMBL/GenBank/DDBJ databases">
        <title>Spiribacter halobius sp. nov., a moderately halophilic bacterium isolated from marine solar saltern.</title>
        <authorList>
            <person name="Zheng W.-S."/>
            <person name="Lu D.-C."/>
            <person name="Du Z.-J."/>
        </authorList>
    </citation>
    <scope>NUCLEOTIDE SEQUENCE [LARGE SCALE GENOMIC DNA]</scope>
    <source>
        <strain evidence="3 4">E85</strain>
    </source>
</reference>
<proteinExistence type="predicted"/>
<dbReference type="OrthoDB" id="174137at2"/>
<keyword evidence="4" id="KW-1185">Reference proteome</keyword>
<gene>
    <name evidence="3" type="ORF">DEM34_09420</name>
</gene>
<protein>
    <recommendedName>
        <fullName evidence="5">AAA family ATPase</fullName>
    </recommendedName>
</protein>
<dbReference type="AlphaFoldDB" id="A0A2U2N234"/>
<evidence type="ECO:0000313" key="4">
    <source>
        <dbReference type="Proteomes" id="UP000245474"/>
    </source>
</evidence>
<dbReference type="SUPFAM" id="SSF52540">
    <property type="entry name" value="P-loop containing nucleoside triphosphate hydrolases"/>
    <property type="match status" value="2"/>
</dbReference>
<dbReference type="Pfam" id="PF13558">
    <property type="entry name" value="SbcC_Walker_B"/>
    <property type="match status" value="1"/>
</dbReference>
<dbReference type="GO" id="GO:0000146">
    <property type="term" value="F:microfilament motor activity"/>
    <property type="evidence" value="ECO:0007669"/>
    <property type="project" value="TreeGrafter"/>
</dbReference>
<name>A0A2U2N234_9GAMM</name>
<evidence type="ECO:0008006" key="5">
    <source>
        <dbReference type="Google" id="ProtNLM"/>
    </source>
</evidence>
<dbReference type="Pfam" id="PF13555">
    <property type="entry name" value="AAA_29"/>
    <property type="match status" value="1"/>
</dbReference>